<comment type="caution">
    <text evidence="2">The sequence shown here is derived from an EMBL/GenBank/DDBJ whole genome shotgun (WGS) entry which is preliminary data.</text>
</comment>
<protein>
    <submittedName>
        <fullName evidence="2">Uncharacterized protein</fullName>
    </submittedName>
</protein>
<evidence type="ECO:0000256" key="1">
    <source>
        <dbReference type="SAM" id="SignalP"/>
    </source>
</evidence>
<accession>A0AAW2IGD0</accession>
<gene>
    <name evidence="2" type="ORF">PYX00_002037</name>
</gene>
<organism evidence="2">
    <name type="scientific">Menopon gallinae</name>
    <name type="common">poultry shaft louse</name>
    <dbReference type="NCBI Taxonomy" id="328185"/>
    <lineage>
        <taxon>Eukaryota</taxon>
        <taxon>Metazoa</taxon>
        <taxon>Ecdysozoa</taxon>
        <taxon>Arthropoda</taxon>
        <taxon>Hexapoda</taxon>
        <taxon>Insecta</taxon>
        <taxon>Pterygota</taxon>
        <taxon>Neoptera</taxon>
        <taxon>Paraneoptera</taxon>
        <taxon>Psocodea</taxon>
        <taxon>Troctomorpha</taxon>
        <taxon>Phthiraptera</taxon>
        <taxon>Amblycera</taxon>
        <taxon>Menoponidae</taxon>
        <taxon>Menopon</taxon>
    </lineage>
</organism>
<evidence type="ECO:0000313" key="2">
    <source>
        <dbReference type="EMBL" id="KAL0280873.1"/>
    </source>
</evidence>
<feature type="chain" id="PRO_5044025242" evidence="1">
    <location>
        <begin position="18"/>
        <end position="149"/>
    </location>
</feature>
<sequence length="149" mass="16750">MESALFFLFALLSCTYAQYMSTWGSSTGYSNAMHMPMPYSHGMPYHHGIYREAGMDAVPYKADGVMVYRAKVPSRLGLQDYSLLNVNGPENDDLTEHVIYRQSGGDMKRPIVGVLSLLSSPLPLAMGSMGSWVPWVQWVPWALWAPWVR</sequence>
<proteinExistence type="predicted"/>
<dbReference type="EMBL" id="JARGDH010000001">
    <property type="protein sequence ID" value="KAL0280873.1"/>
    <property type="molecule type" value="Genomic_DNA"/>
</dbReference>
<reference evidence="2" key="1">
    <citation type="journal article" date="2024" name="Gigascience">
        <title>Chromosome-level genome of the poultry shaft louse Menopon gallinae provides insight into the host-switching and adaptive evolution of parasitic lice.</title>
        <authorList>
            <person name="Xu Y."/>
            <person name="Ma L."/>
            <person name="Liu S."/>
            <person name="Liang Y."/>
            <person name="Liu Q."/>
            <person name="He Z."/>
            <person name="Tian L."/>
            <person name="Duan Y."/>
            <person name="Cai W."/>
            <person name="Li H."/>
            <person name="Song F."/>
        </authorList>
    </citation>
    <scope>NUCLEOTIDE SEQUENCE</scope>
    <source>
        <strain evidence="2">Cailab_2023a</strain>
    </source>
</reference>
<feature type="signal peptide" evidence="1">
    <location>
        <begin position="1"/>
        <end position="17"/>
    </location>
</feature>
<keyword evidence="1" id="KW-0732">Signal</keyword>
<dbReference type="AlphaFoldDB" id="A0AAW2IGD0"/>
<name>A0AAW2IGD0_9NEOP</name>